<dbReference type="InterPro" id="IPR019734">
    <property type="entry name" value="TPR_rpt"/>
</dbReference>
<dbReference type="SMART" id="SM00028">
    <property type="entry name" value="TPR"/>
    <property type="match status" value="2"/>
</dbReference>
<gene>
    <name evidence="3" type="ORF">ABB29_10680</name>
</gene>
<protein>
    <submittedName>
        <fullName evidence="3">Uncharacterized protein</fullName>
    </submittedName>
</protein>
<organism evidence="3 4">
    <name type="scientific">Pseudoxanthomonas dokdonensis</name>
    <dbReference type="NCBI Taxonomy" id="344882"/>
    <lineage>
        <taxon>Bacteria</taxon>
        <taxon>Pseudomonadati</taxon>
        <taxon>Pseudomonadota</taxon>
        <taxon>Gammaproteobacteria</taxon>
        <taxon>Lysobacterales</taxon>
        <taxon>Lysobacteraceae</taxon>
        <taxon>Pseudoxanthomonas</taxon>
    </lineage>
</organism>
<dbReference type="Pfam" id="PF13469">
    <property type="entry name" value="Sulfotransfer_3"/>
    <property type="match status" value="1"/>
</dbReference>
<evidence type="ECO:0000313" key="4">
    <source>
        <dbReference type="Proteomes" id="UP000052052"/>
    </source>
</evidence>
<dbReference type="PROSITE" id="PS50005">
    <property type="entry name" value="TPR"/>
    <property type="match status" value="1"/>
</dbReference>
<dbReference type="Gene3D" id="1.25.40.10">
    <property type="entry name" value="Tetratricopeptide repeat domain"/>
    <property type="match status" value="1"/>
</dbReference>
<dbReference type="SUPFAM" id="SSF52540">
    <property type="entry name" value="P-loop containing nucleoside triphosphate hydrolases"/>
    <property type="match status" value="1"/>
</dbReference>
<dbReference type="Gene3D" id="3.40.50.300">
    <property type="entry name" value="P-loop containing nucleotide triphosphate hydrolases"/>
    <property type="match status" value="1"/>
</dbReference>
<dbReference type="STRING" id="344882.ABB29_10680"/>
<dbReference type="PANTHER" id="PTHR12788">
    <property type="entry name" value="PROTEIN-TYROSINE SULFOTRANSFERASE 2"/>
    <property type="match status" value="1"/>
</dbReference>
<dbReference type="Proteomes" id="UP000052052">
    <property type="component" value="Unassembled WGS sequence"/>
</dbReference>
<dbReference type="SUPFAM" id="SSF48452">
    <property type="entry name" value="TPR-like"/>
    <property type="match status" value="1"/>
</dbReference>
<dbReference type="PATRIC" id="fig|344882.3.peg.507"/>
<keyword evidence="1" id="KW-0808">Transferase</keyword>
<sequence>MTSSQSRFLAAATALNGGQWSEAWRISSLALTDFPDHDGLHFVAGVASRHLGDSERACLHLSHAAQLQPARADYVAHLAAALAADHRLPDALREADRAVSLGAADRRSLELLGHIYNQANAIEQSVAIFQRAVELFPGDAGLRFHLAEGWTYLGDNDKAEREYGHCLRLQPSHWPAYLARSRLRKQSLDRNHLAEMMLRLRQAEGDQLAALYLNTALYKELEDLGQFSRAFWHLSAGKRAWKTRLGYRSEQDQAIFNKLQSFPFDRHATSGCESAEPVFVFGMPRTGTTLVERIISSHGHVTPVGERNSFLVAMSRQLAMPPGSLSTLLDSLASNPLDWRALGQHYLEETRPAQGTMRFLDKLPHNFMYAGFIAKAFPNARMICLRRDPMDTCLANFSQVFSLESPNYDYSFDILDTGSYYLMFDALMAHWQRSFPGRILEVSYEDLVQRQEETTRMLLEHCGLEWQQACLEFERNPHAVTTASAVQVRSPIYRSSLQRWKRYETELEPLRELLGDKVSHRHSH</sequence>
<accession>A0A0R0CGG5</accession>
<dbReference type="OrthoDB" id="9766687at2"/>
<dbReference type="EMBL" id="LDJL01000011">
    <property type="protein sequence ID" value="KRG68924.1"/>
    <property type="molecule type" value="Genomic_DNA"/>
</dbReference>
<evidence type="ECO:0000256" key="2">
    <source>
        <dbReference type="PROSITE-ProRule" id="PRU00339"/>
    </source>
</evidence>
<reference evidence="3 4" key="1">
    <citation type="submission" date="2015-05" db="EMBL/GenBank/DDBJ databases">
        <title>Genome sequencing and analysis of members of genus Stenotrophomonas.</title>
        <authorList>
            <person name="Patil P.P."/>
            <person name="Midha S."/>
            <person name="Patil P.B."/>
        </authorList>
    </citation>
    <scope>NUCLEOTIDE SEQUENCE [LARGE SCALE GENOMIC DNA]</scope>
    <source>
        <strain evidence="3 4">DSM 21858</strain>
    </source>
</reference>
<proteinExistence type="predicted"/>
<dbReference type="InterPro" id="IPR011990">
    <property type="entry name" value="TPR-like_helical_dom_sf"/>
</dbReference>
<feature type="repeat" description="TPR" evidence="2">
    <location>
        <begin position="106"/>
        <end position="139"/>
    </location>
</feature>
<comment type="caution">
    <text evidence="3">The sequence shown here is derived from an EMBL/GenBank/DDBJ whole genome shotgun (WGS) entry which is preliminary data.</text>
</comment>
<keyword evidence="2" id="KW-0802">TPR repeat</keyword>
<dbReference type="InterPro" id="IPR027417">
    <property type="entry name" value="P-loop_NTPase"/>
</dbReference>
<name>A0A0R0CGG5_9GAMM</name>
<dbReference type="PANTHER" id="PTHR12788:SF10">
    <property type="entry name" value="PROTEIN-TYROSINE SULFOTRANSFERASE"/>
    <property type="match status" value="1"/>
</dbReference>
<dbReference type="Pfam" id="PF13181">
    <property type="entry name" value="TPR_8"/>
    <property type="match status" value="1"/>
</dbReference>
<evidence type="ECO:0000256" key="1">
    <source>
        <dbReference type="ARBA" id="ARBA00022679"/>
    </source>
</evidence>
<dbReference type="AlphaFoldDB" id="A0A0R0CGG5"/>
<dbReference type="RefSeq" id="WP_057658857.1">
    <property type="nucleotide sequence ID" value="NZ_LDJL01000011.1"/>
</dbReference>
<keyword evidence="4" id="KW-1185">Reference proteome</keyword>
<dbReference type="GO" id="GO:0008476">
    <property type="term" value="F:protein-tyrosine sulfotransferase activity"/>
    <property type="evidence" value="ECO:0007669"/>
    <property type="project" value="InterPro"/>
</dbReference>
<dbReference type="InterPro" id="IPR026634">
    <property type="entry name" value="TPST-like"/>
</dbReference>
<evidence type="ECO:0000313" key="3">
    <source>
        <dbReference type="EMBL" id="KRG68924.1"/>
    </source>
</evidence>